<protein>
    <submittedName>
        <fullName evidence="4">Zinc-ribbon domain-containing protein</fullName>
    </submittedName>
</protein>
<sequence length="335" mass="37306">MKTYSACKTQPAANLLTLLIMWRFFIYRKLPVNQKTVGSDLRGCGYRRNSKRGEKESMNCKFCGAEVEEGAKFCPNCGKNLEEASEKKKCPQCGAELEKDAKFCLKCGCSLEKKAAPKGNKKLIIGIIVLAVVVCVGAGIGLVAHKKAVEKAAYEQRLAEERAAEEARKELIKTYEQKAIELNDAINGTKNNFNLLSTMYDTSTDLNTGLLGPDFFTEYVQGLCASEITTEKERKRDIDKIYTELQDIGCEEEEVQELKAAIEDYYFAYCDRYDFLVEGNFSVANFKSKEENSAKNFSSKSSEVQSILSHIFVEGATEANESDEGNESKEAGTDL</sequence>
<feature type="compositionally biased region" description="Basic and acidic residues" evidence="1">
    <location>
        <begin position="326"/>
        <end position="335"/>
    </location>
</feature>
<keyword evidence="2" id="KW-0472">Membrane</keyword>
<name>A0A3E3IZ77_9FIRM</name>
<organism evidence="4 5">
    <name type="scientific">Eisenbergiella massiliensis</name>
    <dbReference type="NCBI Taxonomy" id="1720294"/>
    <lineage>
        <taxon>Bacteria</taxon>
        <taxon>Bacillati</taxon>
        <taxon>Bacillota</taxon>
        <taxon>Clostridia</taxon>
        <taxon>Lachnospirales</taxon>
        <taxon>Lachnospiraceae</taxon>
        <taxon>Eisenbergiella</taxon>
    </lineage>
</organism>
<dbReference type="Pfam" id="PF12773">
    <property type="entry name" value="DZR"/>
    <property type="match status" value="1"/>
</dbReference>
<feature type="transmembrane region" description="Helical" evidence="2">
    <location>
        <begin position="123"/>
        <end position="144"/>
    </location>
</feature>
<feature type="region of interest" description="Disordered" evidence="1">
    <location>
        <begin position="316"/>
        <end position="335"/>
    </location>
</feature>
<accession>A0A3E3IZ77</accession>
<dbReference type="AlphaFoldDB" id="A0A3E3IZ77"/>
<comment type="caution">
    <text evidence="4">The sequence shown here is derived from an EMBL/GenBank/DDBJ whole genome shotgun (WGS) entry which is preliminary data.</text>
</comment>
<keyword evidence="2" id="KW-1133">Transmembrane helix</keyword>
<evidence type="ECO:0000313" key="5">
    <source>
        <dbReference type="Proteomes" id="UP000261166"/>
    </source>
</evidence>
<keyword evidence="2" id="KW-0812">Transmembrane</keyword>
<evidence type="ECO:0000313" key="4">
    <source>
        <dbReference type="EMBL" id="RGE72396.1"/>
    </source>
</evidence>
<evidence type="ECO:0000259" key="3">
    <source>
        <dbReference type="Pfam" id="PF12773"/>
    </source>
</evidence>
<evidence type="ECO:0000256" key="2">
    <source>
        <dbReference type="SAM" id="Phobius"/>
    </source>
</evidence>
<evidence type="ECO:0000256" key="1">
    <source>
        <dbReference type="SAM" id="MobiDB-lite"/>
    </source>
</evidence>
<dbReference type="OrthoDB" id="9788304at2"/>
<dbReference type="EMBL" id="QVLU01000006">
    <property type="protein sequence ID" value="RGE72396.1"/>
    <property type="molecule type" value="Genomic_DNA"/>
</dbReference>
<gene>
    <name evidence="4" type="ORF">DWY69_08570</name>
</gene>
<proteinExistence type="predicted"/>
<reference evidence="4 5" key="1">
    <citation type="submission" date="2018-08" db="EMBL/GenBank/DDBJ databases">
        <title>A genome reference for cultivated species of the human gut microbiota.</title>
        <authorList>
            <person name="Zou Y."/>
            <person name="Xue W."/>
            <person name="Luo G."/>
        </authorList>
    </citation>
    <scope>NUCLEOTIDE SEQUENCE [LARGE SCALE GENOMIC DNA]</scope>
    <source>
        <strain evidence="4 5">AF26-4BH</strain>
    </source>
</reference>
<dbReference type="Proteomes" id="UP000261166">
    <property type="component" value="Unassembled WGS sequence"/>
</dbReference>
<feature type="domain" description="DZANK-type" evidence="3">
    <location>
        <begin position="60"/>
        <end position="108"/>
    </location>
</feature>
<dbReference type="InterPro" id="IPR025874">
    <property type="entry name" value="DZR"/>
</dbReference>